<evidence type="ECO:0000256" key="2">
    <source>
        <dbReference type="ARBA" id="ARBA00023306"/>
    </source>
</evidence>
<dbReference type="PANTHER" id="PTHR28637">
    <property type="entry name" value="DNA REPLICATION FACTOR CDT1"/>
    <property type="match status" value="1"/>
</dbReference>
<gene>
    <name evidence="4" type="ordered locus">VIT_16s0039g00480</name>
</gene>
<accession>F6HE83</accession>
<dbReference type="InParanoid" id="F6HE83"/>
<dbReference type="PaxDb" id="29760-VIT_16s0039g00480.t01"/>
<keyword evidence="5" id="KW-1185">Reference proteome</keyword>
<organism evidence="4 5">
    <name type="scientific">Vitis vinifera</name>
    <name type="common">Grape</name>
    <dbReference type="NCBI Taxonomy" id="29760"/>
    <lineage>
        <taxon>Eukaryota</taxon>
        <taxon>Viridiplantae</taxon>
        <taxon>Streptophyta</taxon>
        <taxon>Embryophyta</taxon>
        <taxon>Tracheophyta</taxon>
        <taxon>Spermatophyta</taxon>
        <taxon>Magnoliopsida</taxon>
        <taxon>eudicotyledons</taxon>
        <taxon>Gunneridae</taxon>
        <taxon>Pentapetalae</taxon>
        <taxon>rosids</taxon>
        <taxon>Vitales</taxon>
        <taxon>Vitaceae</taxon>
        <taxon>Viteae</taxon>
        <taxon>Vitis</taxon>
    </lineage>
</organism>
<dbReference type="Proteomes" id="UP000009183">
    <property type="component" value="Chromosome 16"/>
</dbReference>
<keyword evidence="2" id="KW-0131">Cell cycle</keyword>
<proteinExistence type="inferred from homology"/>
<dbReference type="GO" id="GO:0005634">
    <property type="term" value="C:nucleus"/>
    <property type="evidence" value="ECO:0007669"/>
    <property type="project" value="GOC"/>
</dbReference>
<name>F6HE83_VITVI</name>
<dbReference type="eggNOG" id="KOG4762">
    <property type="taxonomic scope" value="Eukaryota"/>
</dbReference>
<evidence type="ECO:0000313" key="4">
    <source>
        <dbReference type="EMBL" id="CCB50529.1"/>
    </source>
</evidence>
<feature type="domain" description="DNA replication factor Cdt1 C-terminal" evidence="3">
    <location>
        <begin position="35"/>
        <end position="101"/>
    </location>
</feature>
<evidence type="ECO:0000256" key="1">
    <source>
        <dbReference type="ARBA" id="ARBA00008356"/>
    </source>
</evidence>
<dbReference type="AlphaFoldDB" id="F6HE83"/>
<dbReference type="GO" id="GO:0003677">
    <property type="term" value="F:DNA binding"/>
    <property type="evidence" value="ECO:0007669"/>
    <property type="project" value="InterPro"/>
</dbReference>
<protein>
    <recommendedName>
        <fullName evidence="3">DNA replication factor Cdt1 C-terminal domain-containing protein</fullName>
    </recommendedName>
</protein>
<dbReference type="EMBL" id="FN595750">
    <property type="protein sequence ID" value="CCB50529.1"/>
    <property type="molecule type" value="Genomic_DNA"/>
</dbReference>
<dbReference type="HOGENOM" id="CLU_1828840_0_0_1"/>
<dbReference type="GO" id="GO:0071163">
    <property type="term" value="P:DNA replication preinitiation complex assembly"/>
    <property type="evidence" value="ECO:0007669"/>
    <property type="project" value="InterPro"/>
</dbReference>
<dbReference type="Gene3D" id="1.10.10.1420">
    <property type="entry name" value="DNA replication factor Cdt1, C-terminal WH domain"/>
    <property type="match status" value="1"/>
</dbReference>
<sequence length="141" mass="16180">MVIPLAQEFSARYSNTVEESNDCTSNAHEMKQRVLVTSQQVSTCLVDLVALIHRIFLSLGCFSITKEELVHKIIMNNCDIIERREIEEQIELLEKLIPEWIFRKLAPCGDLLYSIRKESNLDSVCARLCNVGQDCHRGWSP</sequence>
<dbReference type="FunFam" id="1.10.10.1420:FF:000002">
    <property type="entry name" value="CDT1-like protein a chloroplastic"/>
    <property type="match status" value="1"/>
</dbReference>
<dbReference type="InterPro" id="IPR032054">
    <property type="entry name" value="Cdt1_C"/>
</dbReference>
<reference evidence="5" key="1">
    <citation type="journal article" date="2007" name="Nature">
        <title>The grapevine genome sequence suggests ancestral hexaploidization in major angiosperm phyla.</title>
        <authorList>
            <consortium name="The French-Italian Public Consortium for Grapevine Genome Characterization."/>
            <person name="Jaillon O."/>
            <person name="Aury J.-M."/>
            <person name="Noel B."/>
            <person name="Policriti A."/>
            <person name="Clepet C."/>
            <person name="Casagrande A."/>
            <person name="Choisne N."/>
            <person name="Aubourg S."/>
            <person name="Vitulo N."/>
            <person name="Jubin C."/>
            <person name="Vezzi A."/>
            <person name="Legeai F."/>
            <person name="Hugueney P."/>
            <person name="Dasilva C."/>
            <person name="Horner D."/>
            <person name="Mica E."/>
            <person name="Jublot D."/>
            <person name="Poulain J."/>
            <person name="Bruyere C."/>
            <person name="Billault A."/>
            <person name="Segurens B."/>
            <person name="Gouyvenoux M."/>
            <person name="Ugarte E."/>
            <person name="Cattonaro F."/>
            <person name="Anthouard V."/>
            <person name="Vico V."/>
            <person name="Del Fabbro C."/>
            <person name="Alaux M."/>
            <person name="Di Gaspero G."/>
            <person name="Dumas V."/>
            <person name="Felice N."/>
            <person name="Paillard S."/>
            <person name="Juman I."/>
            <person name="Moroldo M."/>
            <person name="Scalabrin S."/>
            <person name="Canaguier A."/>
            <person name="Le Clainche I."/>
            <person name="Malacrida G."/>
            <person name="Durand E."/>
            <person name="Pesole G."/>
            <person name="Laucou V."/>
            <person name="Chatelet P."/>
            <person name="Merdinoglu D."/>
            <person name="Delledonne M."/>
            <person name="Pezzotti M."/>
            <person name="Lecharny A."/>
            <person name="Scarpelli C."/>
            <person name="Artiguenave F."/>
            <person name="Pe M.E."/>
            <person name="Valle G."/>
            <person name="Morgante M."/>
            <person name="Caboche M."/>
            <person name="Adam-Blondon A.-F."/>
            <person name="Weissenbach J."/>
            <person name="Quetier F."/>
            <person name="Wincker P."/>
        </authorList>
    </citation>
    <scope>NUCLEOTIDE SEQUENCE [LARGE SCALE GENOMIC DNA]</scope>
    <source>
        <strain evidence="5">cv. Pinot noir / PN40024</strain>
    </source>
</reference>
<dbReference type="GO" id="GO:0030174">
    <property type="term" value="P:regulation of DNA-templated DNA replication initiation"/>
    <property type="evidence" value="ECO:0007669"/>
    <property type="project" value="InterPro"/>
</dbReference>
<dbReference type="InterPro" id="IPR045173">
    <property type="entry name" value="Cdt1"/>
</dbReference>
<comment type="similarity">
    <text evidence="1">Belongs to the Cdt1 family.</text>
</comment>
<dbReference type="STRING" id="29760.F6HE83"/>
<dbReference type="InterPro" id="IPR038090">
    <property type="entry name" value="Cdt1_C_WH_dom_sf"/>
</dbReference>
<dbReference type="Pfam" id="PF16679">
    <property type="entry name" value="CDT1_C"/>
    <property type="match status" value="1"/>
</dbReference>
<dbReference type="PANTHER" id="PTHR28637:SF13">
    <property type="entry name" value="EXPRESSED PROTEIN"/>
    <property type="match status" value="1"/>
</dbReference>
<evidence type="ECO:0000259" key="3">
    <source>
        <dbReference type="Pfam" id="PF16679"/>
    </source>
</evidence>
<evidence type="ECO:0000313" key="5">
    <source>
        <dbReference type="Proteomes" id="UP000009183"/>
    </source>
</evidence>